<dbReference type="Proteomes" id="UP000093000">
    <property type="component" value="Unassembled WGS sequence"/>
</dbReference>
<gene>
    <name evidence="1" type="ORF">A0J61_01269</name>
</gene>
<evidence type="ECO:0000313" key="1">
    <source>
        <dbReference type="EMBL" id="OBZ90667.1"/>
    </source>
</evidence>
<dbReference type="InParanoid" id="A0A1C7NNK0"/>
<keyword evidence="2" id="KW-1185">Reference proteome</keyword>
<evidence type="ECO:0000313" key="2">
    <source>
        <dbReference type="Proteomes" id="UP000093000"/>
    </source>
</evidence>
<dbReference type="EMBL" id="LUGH01000038">
    <property type="protein sequence ID" value="OBZ90667.1"/>
    <property type="molecule type" value="Genomic_DNA"/>
</dbReference>
<name>A0A1C7NNK0_9FUNG</name>
<comment type="caution">
    <text evidence="1">The sequence shown here is derived from an EMBL/GenBank/DDBJ whole genome shotgun (WGS) entry which is preliminary data.</text>
</comment>
<protein>
    <submittedName>
        <fullName evidence="1">Uncharacterized protein</fullName>
    </submittedName>
</protein>
<sequence>MAPELFRSAFRVIPPAYHLLRLVDRFLPLGMDDSWTLQWLLDLPLQALLQNPPASPSPPPKVFSHHLLKDLLCYDASGPALLDSRAYVRPSHPLLVRLFDGLFFLDQESASTWVLHPYILCFCPFVAPSPMVPAPSSYPLVSSYLPTLCD</sequence>
<organism evidence="1 2">
    <name type="scientific">Choanephora cucurbitarum</name>
    <dbReference type="NCBI Taxonomy" id="101091"/>
    <lineage>
        <taxon>Eukaryota</taxon>
        <taxon>Fungi</taxon>
        <taxon>Fungi incertae sedis</taxon>
        <taxon>Mucoromycota</taxon>
        <taxon>Mucoromycotina</taxon>
        <taxon>Mucoromycetes</taxon>
        <taxon>Mucorales</taxon>
        <taxon>Mucorineae</taxon>
        <taxon>Choanephoraceae</taxon>
        <taxon>Choanephoroideae</taxon>
        <taxon>Choanephora</taxon>
    </lineage>
</organism>
<proteinExistence type="predicted"/>
<reference evidence="1 2" key="1">
    <citation type="submission" date="2016-03" db="EMBL/GenBank/DDBJ databases">
        <title>Choanephora cucurbitarum.</title>
        <authorList>
            <person name="Min B."/>
            <person name="Park H."/>
            <person name="Park J.-H."/>
            <person name="Shin H.-D."/>
            <person name="Choi I.-G."/>
        </authorList>
    </citation>
    <scope>NUCLEOTIDE SEQUENCE [LARGE SCALE GENOMIC DNA]</scope>
    <source>
        <strain evidence="1 2">KUS-F28377</strain>
    </source>
</reference>
<dbReference type="AlphaFoldDB" id="A0A1C7NNK0"/>
<accession>A0A1C7NNK0</accession>